<protein>
    <recommendedName>
        <fullName evidence="4">Lipoprotein</fullName>
    </recommendedName>
</protein>
<evidence type="ECO:0000313" key="3">
    <source>
        <dbReference type="Proteomes" id="UP000316612"/>
    </source>
</evidence>
<name>A0A4Y4DKX5_GLUUR</name>
<proteinExistence type="predicted"/>
<dbReference type="RefSeq" id="WP_141360683.1">
    <property type="nucleotide sequence ID" value="NZ_BAAAJL010000007.1"/>
</dbReference>
<evidence type="ECO:0008006" key="4">
    <source>
        <dbReference type="Google" id="ProtNLM"/>
    </source>
</evidence>
<reference evidence="2 3" key="1">
    <citation type="submission" date="2019-06" db="EMBL/GenBank/DDBJ databases">
        <title>Whole genome shotgun sequence of Glutamicibacter uratoxydans NBRC 15515.</title>
        <authorList>
            <person name="Hosoyama A."/>
            <person name="Uohara A."/>
            <person name="Ohji S."/>
            <person name="Ichikawa N."/>
        </authorList>
    </citation>
    <scope>NUCLEOTIDE SEQUENCE [LARGE SCALE GENOMIC DNA]</scope>
    <source>
        <strain evidence="2 3">NBRC 15515</strain>
    </source>
</reference>
<dbReference type="PROSITE" id="PS51257">
    <property type="entry name" value="PROKAR_LIPOPROTEIN"/>
    <property type="match status" value="1"/>
</dbReference>
<keyword evidence="3" id="KW-1185">Reference proteome</keyword>
<dbReference type="AlphaFoldDB" id="A0A4Y4DKX5"/>
<keyword evidence="1" id="KW-0732">Signal</keyword>
<sequence>MRLKKTIALASVAGLTALSLAACGPAQEPTGQYKQVEQKAASKTAYIPKNDTELDNYNKAQELYDDPAAIQFCTAFPSSNSAPIVTTPIAGKLTTSSTTFFNPQEPFGGEFQGQGMVTLPKRSVDGLYHGDSFYRYGFTPGGQYVDFSNSLELMCTTALTEFQRQKTFVEGVDTDKDVSKLQAEAEQALKDGDNAKATKILGGK</sequence>
<feature type="signal peptide" evidence="1">
    <location>
        <begin position="1"/>
        <end position="21"/>
    </location>
</feature>
<organism evidence="2 3">
    <name type="scientific">Glutamicibacter uratoxydans</name>
    <name type="common">Arthrobacter uratoxydans</name>
    <dbReference type="NCBI Taxonomy" id="43667"/>
    <lineage>
        <taxon>Bacteria</taxon>
        <taxon>Bacillati</taxon>
        <taxon>Actinomycetota</taxon>
        <taxon>Actinomycetes</taxon>
        <taxon>Micrococcales</taxon>
        <taxon>Micrococcaceae</taxon>
        <taxon>Glutamicibacter</taxon>
    </lineage>
</organism>
<feature type="chain" id="PRO_5038983767" description="Lipoprotein" evidence="1">
    <location>
        <begin position="22"/>
        <end position="204"/>
    </location>
</feature>
<evidence type="ECO:0000313" key="2">
    <source>
        <dbReference type="EMBL" id="GED04474.1"/>
    </source>
</evidence>
<dbReference type="OrthoDB" id="5195027at2"/>
<dbReference type="EMBL" id="BJNY01000001">
    <property type="protein sequence ID" value="GED04474.1"/>
    <property type="molecule type" value="Genomic_DNA"/>
</dbReference>
<comment type="caution">
    <text evidence="2">The sequence shown here is derived from an EMBL/GenBank/DDBJ whole genome shotgun (WGS) entry which is preliminary data.</text>
</comment>
<dbReference type="Proteomes" id="UP000316612">
    <property type="component" value="Unassembled WGS sequence"/>
</dbReference>
<accession>A0A4Y4DKX5</accession>
<evidence type="ECO:0000256" key="1">
    <source>
        <dbReference type="SAM" id="SignalP"/>
    </source>
</evidence>
<gene>
    <name evidence="2" type="ORF">AUR04nite_00060</name>
</gene>